<dbReference type="EMBL" id="JASSZA010000040">
    <property type="protein sequence ID" value="KAK2082339.1"/>
    <property type="molecule type" value="Genomic_DNA"/>
</dbReference>
<organism evidence="1 2">
    <name type="scientific">Saguinus oedipus</name>
    <name type="common">Cotton-top tamarin</name>
    <name type="synonym">Oedipomidas oedipus</name>
    <dbReference type="NCBI Taxonomy" id="9490"/>
    <lineage>
        <taxon>Eukaryota</taxon>
        <taxon>Metazoa</taxon>
        <taxon>Chordata</taxon>
        <taxon>Craniata</taxon>
        <taxon>Vertebrata</taxon>
        <taxon>Euteleostomi</taxon>
        <taxon>Mammalia</taxon>
        <taxon>Eutheria</taxon>
        <taxon>Euarchontoglires</taxon>
        <taxon>Primates</taxon>
        <taxon>Haplorrhini</taxon>
        <taxon>Platyrrhini</taxon>
        <taxon>Cebidae</taxon>
        <taxon>Callitrichinae</taxon>
        <taxon>Saguinus</taxon>
    </lineage>
</organism>
<evidence type="ECO:0000313" key="1">
    <source>
        <dbReference type="EMBL" id="KAK2082339.1"/>
    </source>
</evidence>
<protein>
    <submittedName>
        <fullName evidence="1">Uncharacterized protein</fullName>
    </submittedName>
</protein>
<name>A0ABQ9TC75_SAGOE</name>
<sequence>MFACGPECVPVHLCACASVHTCACVHVCPRVSLHRCTDEPVDLCMSLCPCARVVRTHGGVCPRGFWKRAMGPGASDPSAQQEIPRGVSESTLFQEQKPHRGLALQGVGHRSSGVCVTGSGPVHLARPQGFCGQRGEALCCGWQDGISL</sequence>
<reference evidence="1 2" key="1">
    <citation type="submission" date="2023-05" db="EMBL/GenBank/DDBJ databases">
        <title>B98-5 Cell Line De Novo Hybrid Assembly: An Optical Mapping Approach.</title>
        <authorList>
            <person name="Kananen K."/>
            <person name="Auerbach J.A."/>
            <person name="Kautto E."/>
            <person name="Blachly J.S."/>
        </authorList>
    </citation>
    <scope>NUCLEOTIDE SEQUENCE [LARGE SCALE GENOMIC DNA]</scope>
    <source>
        <strain evidence="1">B95-8</strain>
        <tissue evidence="1">Cell line</tissue>
    </source>
</reference>
<comment type="caution">
    <text evidence="1">The sequence shown here is derived from an EMBL/GenBank/DDBJ whole genome shotgun (WGS) entry which is preliminary data.</text>
</comment>
<gene>
    <name evidence="1" type="ORF">P7K49_039797</name>
</gene>
<accession>A0ABQ9TC75</accession>
<proteinExistence type="predicted"/>
<keyword evidence="2" id="KW-1185">Reference proteome</keyword>
<evidence type="ECO:0000313" key="2">
    <source>
        <dbReference type="Proteomes" id="UP001266305"/>
    </source>
</evidence>
<dbReference type="Proteomes" id="UP001266305">
    <property type="component" value="Unassembled WGS sequence"/>
</dbReference>